<name>A0AAW4L6Z2_9BACT</name>
<sequence>MKNKIKSISRVVALLLLIPSVAFADGGGPLLLIVNFLAFLYGSILIILVEWLLYVRLASVPKGPAFWDSLVTNLLSTVVVGFGFPFVIGLISWVGLFIPWGVGDVLLALGTWVYEGIKYPKLSMSMTAFWLLVTYFLTVRYETKVLRRRWEKREFTGKMTPEKLNWICNSVTYSGLFIFFSAAWVFEKNHI</sequence>
<dbReference type="EMBL" id="JAHCVJ010000006">
    <property type="protein sequence ID" value="MBT0665595.1"/>
    <property type="molecule type" value="Genomic_DNA"/>
</dbReference>
<evidence type="ECO:0000313" key="3">
    <source>
        <dbReference type="Proteomes" id="UP000811899"/>
    </source>
</evidence>
<organism evidence="2 3">
    <name type="scientific">Geoanaerobacter pelophilus</name>
    <dbReference type="NCBI Taxonomy" id="60036"/>
    <lineage>
        <taxon>Bacteria</taxon>
        <taxon>Pseudomonadati</taxon>
        <taxon>Thermodesulfobacteriota</taxon>
        <taxon>Desulfuromonadia</taxon>
        <taxon>Geobacterales</taxon>
        <taxon>Geobacteraceae</taxon>
        <taxon>Geoanaerobacter</taxon>
    </lineage>
</organism>
<feature type="transmembrane region" description="Helical" evidence="1">
    <location>
        <begin position="34"/>
        <end position="53"/>
    </location>
</feature>
<reference evidence="2 3" key="1">
    <citation type="submission" date="2021-05" db="EMBL/GenBank/DDBJ databases">
        <title>The draft genome of Geobacter pelophilus DSM 12255.</title>
        <authorList>
            <person name="Xu Z."/>
            <person name="Masuda Y."/>
            <person name="Itoh H."/>
            <person name="Senoo K."/>
        </authorList>
    </citation>
    <scope>NUCLEOTIDE SEQUENCE [LARGE SCALE GENOMIC DNA]</scope>
    <source>
        <strain evidence="2 3">DSM 12255</strain>
    </source>
</reference>
<comment type="caution">
    <text evidence="2">The sequence shown here is derived from an EMBL/GenBank/DDBJ whole genome shotgun (WGS) entry which is preliminary data.</text>
</comment>
<protein>
    <submittedName>
        <fullName evidence="2">Uncharacterized protein</fullName>
    </submittedName>
</protein>
<keyword evidence="1" id="KW-0472">Membrane</keyword>
<evidence type="ECO:0000313" key="2">
    <source>
        <dbReference type="EMBL" id="MBT0665595.1"/>
    </source>
</evidence>
<feature type="transmembrane region" description="Helical" evidence="1">
    <location>
        <begin position="164"/>
        <end position="186"/>
    </location>
</feature>
<dbReference type="Proteomes" id="UP000811899">
    <property type="component" value="Unassembled WGS sequence"/>
</dbReference>
<evidence type="ECO:0000256" key="1">
    <source>
        <dbReference type="SAM" id="Phobius"/>
    </source>
</evidence>
<keyword evidence="1" id="KW-0812">Transmembrane</keyword>
<keyword evidence="1" id="KW-1133">Transmembrane helix</keyword>
<proteinExistence type="predicted"/>
<keyword evidence="3" id="KW-1185">Reference proteome</keyword>
<dbReference type="AlphaFoldDB" id="A0AAW4L6Z2"/>
<feature type="transmembrane region" description="Helical" evidence="1">
    <location>
        <begin position="74"/>
        <end position="102"/>
    </location>
</feature>
<dbReference type="RefSeq" id="WP_214172370.1">
    <property type="nucleotide sequence ID" value="NZ_JAHCVJ010000006.1"/>
</dbReference>
<gene>
    <name evidence="2" type="ORF">KI809_14900</name>
</gene>
<accession>A0AAW4L6Z2</accession>
<feature type="transmembrane region" description="Helical" evidence="1">
    <location>
        <begin position="122"/>
        <end position="143"/>
    </location>
</feature>